<comment type="subcellular location">
    <subcellularLocation>
        <location evidence="1">Cell membrane</location>
        <topology evidence="1">Multi-pass membrane protein</topology>
    </subcellularLocation>
</comment>
<protein>
    <submittedName>
        <fullName evidence="12">Uncharacterized protein LOC112051849</fullName>
    </submittedName>
</protein>
<sequence length="301" mass="34484">MLAFDATISPKSRFGINLRKNLRAVKKRALVIWLFLVMDGIAFGTTPLLRPGRHFAVDLYIIYGKKSAYCLEPMFESPNFEIATVLTSISIAFCVYIMVNGAACFIVIFGYIEVQILTISTEVTNLWEDSQNFYNYMKDDKQDEIHTKEEIINEYIRIRLRKIIDYHVTNINLFREINNEFCNTVAIEYGIMCVAIVAELLGGLEHTYLQVSFSVVLILIDCLSGQKLIDACNTFEEALYSCQWENFSANNQRSIYLMLLMTQKTLKVSAGGIASLDFNCLMIIFKFSYSAYTTLKSRIQH</sequence>
<dbReference type="GeneID" id="112051849"/>
<evidence type="ECO:0000313" key="12">
    <source>
        <dbReference type="RefSeq" id="XP_052743569.1"/>
    </source>
</evidence>
<proteinExistence type="predicted"/>
<dbReference type="Proteomes" id="UP001652582">
    <property type="component" value="Chromosome 19"/>
</dbReference>
<keyword evidence="11" id="KW-1185">Reference proteome</keyword>
<keyword evidence="4 10" id="KW-0812">Transmembrane</keyword>
<keyword evidence="6 10" id="KW-1133">Transmembrane helix</keyword>
<dbReference type="InterPro" id="IPR004117">
    <property type="entry name" value="7tm6_olfct_rcpt"/>
</dbReference>
<keyword evidence="5" id="KW-0552">Olfaction</keyword>
<evidence type="ECO:0000256" key="10">
    <source>
        <dbReference type="SAM" id="Phobius"/>
    </source>
</evidence>
<reference evidence="12" key="1">
    <citation type="submission" date="2025-08" db="UniProtKB">
        <authorList>
            <consortium name="RefSeq"/>
        </authorList>
    </citation>
    <scope>IDENTIFICATION</scope>
</reference>
<feature type="transmembrane region" description="Helical" evidence="10">
    <location>
        <begin position="82"/>
        <end position="112"/>
    </location>
</feature>
<dbReference type="RefSeq" id="XP_052743569.1">
    <property type="nucleotide sequence ID" value="XM_052887609.1"/>
</dbReference>
<evidence type="ECO:0000256" key="2">
    <source>
        <dbReference type="ARBA" id="ARBA00022475"/>
    </source>
</evidence>
<evidence type="ECO:0000256" key="5">
    <source>
        <dbReference type="ARBA" id="ARBA00022725"/>
    </source>
</evidence>
<evidence type="ECO:0000256" key="4">
    <source>
        <dbReference type="ARBA" id="ARBA00022692"/>
    </source>
</evidence>
<evidence type="ECO:0000256" key="7">
    <source>
        <dbReference type="ARBA" id="ARBA00023136"/>
    </source>
</evidence>
<accession>A0ABM3LWY9</accession>
<evidence type="ECO:0000256" key="9">
    <source>
        <dbReference type="ARBA" id="ARBA00023224"/>
    </source>
</evidence>
<gene>
    <name evidence="12" type="primary">LOC112051849</name>
</gene>
<evidence type="ECO:0000256" key="1">
    <source>
        <dbReference type="ARBA" id="ARBA00004651"/>
    </source>
</evidence>
<dbReference type="Pfam" id="PF02949">
    <property type="entry name" value="7tm_6"/>
    <property type="match status" value="1"/>
</dbReference>
<evidence type="ECO:0000256" key="8">
    <source>
        <dbReference type="ARBA" id="ARBA00023170"/>
    </source>
</evidence>
<evidence type="ECO:0000313" key="11">
    <source>
        <dbReference type="Proteomes" id="UP001652582"/>
    </source>
</evidence>
<dbReference type="PANTHER" id="PTHR21137:SF35">
    <property type="entry name" value="ODORANT RECEPTOR 19A-RELATED"/>
    <property type="match status" value="1"/>
</dbReference>
<keyword evidence="2" id="KW-1003">Cell membrane</keyword>
<name>A0ABM3LWY9_BICAN</name>
<keyword evidence="9" id="KW-0807">Transducer</keyword>
<keyword evidence="7 10" id="KW-0472">Membrane</keyword>
<organism evidence="11 12">
    <name type="scientific">Bicyclus anynana</name>
    <name type="common">Squinting bush brown butterfly</name>
    <dbReference type="NCBI Taxonomy" id="110368"/>
    <lineage>
        <taxon>Eukaryota</taxon>
        <taxon>Metazoa</taxon>
        <taxon>Ecdysozoa</taxon>
        <taxon>Arthropoda</taxon>
        <taxon>Hexapoda</taxon>
        <taxon>Insecta</taxon>
        <taxon>Pterygota</taxon>
        <taxon>Neoptera</taxon>
        <taxon>Endopterygota</taxon>
        <taxon>Lepidoptera</taxon>
        <taxon>Glossata</taxon>
        <taxon>Ditrysia</taxon>
        <taxon>Papilionoidea</taxon>
        <taxon>Nymphalidae</taxon>
        <taxon>Satyrinae</taxon>
        <taxon>Satyrini</taxon>
        <taxon>Mycalesina</taxon>
        <taxon>Bicyclus</taxon>
    </lineage>
</organism>
<evidence type="ECO:0000256" key="6">
    <source>
        <dbReference type="ARBA" id="ARBA00022989"/>
    </source>
</evidence>
<dbReference type="PANTHER" id="PTHR21137">
    <property type="entry name" value="ODORANT RECEPTOR"/>
    <property type="match status" value="1"/>
</dbReference>
<evidence type="ECO:0000256" key="3">
    <source>
        <dbReference type="ARBA" id="ARBA00022606"/>
    </source>
</evidence>
<feature type="transmembrane region" description="Helical" evidence="10">
    <location>
        <begin position="29"/>
        <end position="49"/>
    </location>
</feature>
<keyword evidence="8" id="KW-0675">Receptor</keyword>
<keyword evidence="3" id="KW-0716">Sensory transduction</keyword>